<evidence type="ECO:0000313" key="1">
    <source>
        <dbReference type="EMBL" id="KAJ8685515.1"/>
    </source>
</evidence>
<name>A0ACC2PUP9_9HYME</name>
<comment type="caution">
    <text evidence="1">The sequence shown here is derived from an EMBL/GenBank/DDBJ whole genome shotgun (WGS) entry which is preliminary data.</text>
</comment>
<gene>
    <name evidence="1" type="ORF">QAD02_021308</name>
</gene>
<proteinExistence type="predicted"/>
<dbReference type="Proteomes" id="UP001239111">
    <property type="component" value="Chromosome 1"/>
</dbReference>
<protein>
    <submittedName>
        <fullName evidence="1">Uncharacterized protein</fullName>
    </submittedName>
</protein>
<accession>A0ACC2PUP9</accession>
<keyword evidence="2" id="KW-1185">Reference proteome</keyword>
<evidence type="ECO:0000313" key="2">
    <source>
        <dbReference type="Proteomes" id="UP001239111"/>
    </source>
</evidence>
<reference evidence="1" key="1">
    <citation type="submission" date="2023-04" db="EMBL/GenBank/DDBJ databases">
        <title>A chromosome-level genome assembly of the parasitoid wasp Eretmocerus hayati.</title>
        <authorList>
            <person name="Zhong Y."/>
            <person name="Liu S."/>
            <person name="Liu Y."/>
        </authorList>
    </citation>
    <scope>NUCLEOTIDE SEQUENCE</scope>
    <source>
        <strain evidence="1">ZJU_SS_LIU_2023</strain>
    </source>
</reference>
<dbReference type="EMBL" id="CM056741">
    <property type="protein sequence ID" value="KAJ8685515.1"/>
    <property type="molecule type" value="Genomic_DNA"/>
</dbReference>
<sequence length="337" mass="37981">MEDYLIKFQHLNEESLYGSQSTEKQKKLTWSSLVDMFCCVLEDKIQGRCKLIRDRVTSYIRKTKEQKKTLRSEDLAYNKCQWLLKYLGKPKDRNGGQSQSQTFVQSGLGSTNSGDDSLFFDSGSVRHGSFNGSDLNPPLPFHQDEFVNELEVNQRVSFENVMVSRPIVTSNDKSPAKCIEDPGDISSLFYEPEVEVPGSNPTEEAAAHSTQNDMNQRKLPETVDPQMQLLVDQICSGYGTMSDDAAGSNPIPEFITKPVDVQFPKKPKCSSKPVIRDPLQDSLLPRFEAQIAELERDEEAVEVAGTIWDHYSLLDDKVKSIAIAQILEILESFITKK</sequence>
<organism evidence="1 2">
    <name type="scientific">Eretmocerus hayati</name>
    <dbReference type="NCBI Taxonomy" id="131215"/>
    <lineage>
        <taxon>Eukaryota</taxon>
        <taxon>Metazoa</taxon>
        <taxon>Ecdysozoa</taxon>
        <taxon>Arthropoda</taxon>
        <taxon>Hexapoda</taxon>
        <taxon>Insecta</taxon>
        <taxon>Pterygota</taxon>
        <taxon>Neoptera</taxon>
        <taxon>Endopterygota</taxon>
        <taxon>Hymenoptera</taxon>
        <taxon>Apocrita</taxon>
        <taxon>Proctotrupomorpha</taxon>
        <taxon>Chalcidoidea</taxon>
        <taxon>Aphelinidae</taxon>
        <taxon>Aphelininae</taxon>
        <taxon>Eretmocerus</taxon>
    </lineage>
</organism>